<dbReference type="Pfam" id="PF08327">
    <property type="entry name" value="AHSA1"/>
    <property type="match status" value="1"/>
</dbReference>
<comment type="similarity">
    <text evidence="1">Belongs to the AHA1 family.</text>
</comment>
<protein>
    <submittedName>
        <fullName evidence="3">Uncharacterized protein YndB with AHSA1/START domain</fullName>
    </submittedName>
</protein>
<dbReference type="EMBL" id="JADBEE010000001">
    <property type="protein sequence ID" value="MBE1514072.1"/>
    <property type="molecule type" value="Genomic_DNA"/>
</dbReference>
<dbReference type="SUPFAM" id="SSF55961">
    <property type="entry name" value="Bet v1-like"/>
    <property type="match status" value="1"/>
</dbReference>
<evidence type="ECO:0000256" key="1">
    <source>
        <dbReference type="ARBA" id="ARBA00006817"/>
    </source>
</evidence>
<keyword evidence="4" id="KW-1185">Reference proteome</keyword>
<reference evidence="3 4" key="1">
    <citation type="submission" date="2020-10" db="EMBL/GenBank/DDBJ databases">
        <title>Sequencing the genomes of 1000 actinobacteria strains.</title>
        <authorList>
            <person name="Klenk H.-P."/>
        </authorList>
    </citation>
    <scope>NUCLEOTIDE SEQUENCE [LARGE SCALE GENOMIC DNA]</scope>
    <source>
        <strain evidence="3 4">DSM 15474</strain>
    </source>
</reference>
<dbReference type="Gene3D" id="3.30.530.20">
    <property type="match status" value="1"/>
</dbReference>
<dbReference type="InterPro" id="IPR013538">
    <property type="entry name" value="ASHA1/2-like_C"/>
</dbReference>
<organism evidence="3 4">
    <name type="scientific">Nesterenkonia halotolerans</name>
    <dbReference type="NCBI Taxonomy" id="225325"/>
    <lineage>
        <taxon>Bacteria</taxon>
        <taxon>Bacillati</taxon>
        <taxon>Actinomycetota</taxon>
        <taxon>Actinomycetes</taxon>
        <taxon>Micrococcales</taxon>
        <taxon>Micrococcaceae</taxon>
        <taxon>Nesterenkonia</taxon>
    </lineage>
</organism>
<dbReference type="InterPro" id="IPR023393">
    <property type="entry name" value="START-like_dom_sf"/>
</dbReference>
<name>A0ABR9J4Z6_9MICC</name>
<comment type="caution">
    <text evidence="3">The sequence shown here is derived from an EMBL/GenBank/DDBJ whole genome shotgun (WGS) entry which is preliminary data.</text>
</comment>
<gene>
    <name evidence="3" type="ORF">H4W26_000827</name>
</gene>
<dbReference type="Proteomes" id="UP000636579">
    <property type="component" value="Unassembled WGS sequence"/>
</dbReference>
<feature type="domain" description="Activator of Hsp90 ATPase homologue 1/2-like C-terminal" evidence="2">
    <location>
        <begin position="16"/>
        <end position="146"/>
    </location>
</feature>
<sequence length="149" mass="16678">MIDETKGFTLARTFAATPEEVWSAWTNPDEAAQWFHPEGASTPRESVEMDVREGGRYTYTMVNDADGTRYVTGGVYREVSPYERLVFTWGDPLGDPDETPVVTLVFTPTAEGTHMSFELRGVDGAEGDEYFYDGWDSALNVLGEYLSRP</sequence>
<dbReference type="RefSeq" id="WP_192590871.1">
    <property type="nucleotide sequence ID" value="NZ_JADBEE010000001.1"/>
</dbReference>
<dbReference type="CDD" id="cd07814">
    <property type="entry name" value="SRPBCC_CalC_Aha1-like"/>
    <property type="match status" value="1"/>
</dbReference>
<evidence type="ECO:0000259" key="2">
    <source>
        <dbReference type="Pfam" id="PF08327"/>
    </source>
</evidence>
<accession>A0ABR9J4Z6</accession>
<evidence type="ECO:0000313" key="4">
    <source>
        <dbReference type="Proteomes" id="UP000636579"/>
    </source>
</evidence>
<evidence type="ECO:0000313" key="3">
    <source>
        <dbReference type="EMBL" id="MBE1514072.1"/>
    </source>
</evidence>
<proteinExistence type="inferred from homology"/>